<comment type="caution">
    <text evidence="2">The sequence shown here is derived from an EMBL/GenBank/DDBJ whole genome shotgun (WGS) entry which is preliminary data.</text>
</comment>
<accession>A0A7X9FSJ1</accession>
<gene>
    <name evidence="2" type="ORF">GYA55_09560</name>
</gene>
<dbReference type="PROSITE" id="PS50910">
    <property type="entry name" value="HEPN"/>
    <property type="match status" value="1"/>
</dbReference>
<proteinExistence type="predicted"/>
<evidence type="ECO:0000259" key="1">
    <source>
        <dbReference type="PROSITE" id="PS50910"/>
    </source>
</evidence>
<feature type="domain" description="HEPN" evidence="1">
    <location>
        <begin position="11"/>
        <end position="126"/>
    </location>
</feature>
<organism evidence="2 3">
    <name type="scientific">SAR324 cluster bacterium</name>
    <dbReference type="NCBI Taxonomy" id="2024889"/>
    <lineage>
        <taxon>Bacteria</taxon>
        <taxon>Deltaproteobacteria</taxon>
        <taxon>SAR324 cluster</taxon>
    </lineage>
</organism>
<dbReference type="SMART" id="SM00748">
    <property type="entry name" value="HEPN"/>
    <property type="match status" value="1"/>
</dbReference>
<evidence type="ECO:0000313" key="3">
    <source>
        <dbReference type="Proteomes" id="UP000524246"/>
    </source>
</evidence>
<protein>
    <submittedName>
        <fullName evidence="2">HEPN domain-containing protein</fullName>
    </submittedName>
</protein>
<sequence>MNNEQLYRDYLIRAEGRLKALETLFNEALWADVVRESQEVVELSLKGLLRYMRVEVPRIHDVSGVLEANEEKLPSSIKKSLGELVDISQDLRRDRELAFYGSEDITPHEFYKKKHAQAAKDKARRVVELCKMGVGL</sequence>
<dbReference type="AlphaFoldDB" id="A0A7X9FSJ1"/>
<dbReference type="EMBL" id="JAAZON010000429">
    <property type="protein sequence ID" value="NMC63397.1"/>
    <property type="molecule type" value="Genomic_DNA"/>
</dbReference>
<reference evidence="2 3" key="1">
    <citation type="journal article" date="2020" name="Biotechnol. Biofuels">
        <title>New insights from the biogas microbiome by comprehensive genome-resolved metagenomics of nearly 1600 species originating from multiple anaerobic digesters.</title>
        <authorList>
            <person name="Campanaro S."/>
            <person name="Treu L."/>
            <person name="Rodriguez-R L.M."/>
            <person name="Kovalovszki A."/>
            <person name="Ziels R.M."/>
            <person name="Maus I."/>
            <person name="Zhu X."/>
            <person name="Kougias P.G."/>
            <person name="Basile A."/>
            <person name="Luo G."/>
            <person name="Schluter A."/>
            <person name="Konstantinidis K.T."/>
            <person name="Angelidaki I."/>
        </authorList>
    </citation>
    <scope>NUCLEOTIDE SEQUENCE [LARGE SCALE GENOMIC DNA]</scope>
    <source>
        <strain evidence="2">AS27yjCOA_65</strain>
    </source>
</reference>
<dbReference type="SUPFAM" id="SSF81593">
    <property type="entry name" value="Nucleotidyltransferase substrate binding subunit/domain"/>
    <property type="match status" value="1"/>
</dbReference>
<name>A0A7X9FSJ1_9DELT</name>
<dbReference type="Gene3D" id="1.20.120.330">
    <property type="entry name" value="Nucleotidyltransferases domain 2"/>
    <property type="match status" value="1"/>
</dbReference>
<dbReference type="Pfam" id="PF05168">
    <property type="entry name" value="HEPN"/>
    <property type="match status" value="1"/>
</dbReference>
<dbReference type="InterPro" id="IPR007842">
    <property type="entry name" value="HEPN_dom"/>
</dbReference>
<evidence type="ECO:0000313" key="2">
    <source>
        <dbReference type="EMBL" id="NMC63397.1"/>
    </source>
</evidence>
<dbReference type="Proteomes" id="UP000524246">
    <property type="component" value="Unassembled WGS sequence"/>
</dbReference>